<dbReference type="GO" id="GO:0003682">
    <property type="term" value="F:chromatin binding"/>
    <property type="evidence" value="ECO:0007669"/>
    <property type="project" value="TreeGrafter"/>
</dbReference>
<dbReference type="Gene3D" id="1.25.10.10">
    <property type="entry name" value="Leucine-rich Repeat Variant"/>
    <property type="match status" value="1"/>
</dbReference>
<evidence type="ECO:0000313" key="4">
    <source>
        <dbReference type="Proteomes" id="UP000266673"/>
    </source>
</evidence>
<dbReference type="PROSITE" id="PS51425">
    <property type="entry name" value="SCD"/>
    <property type="match status" value="1"/>
</dbReference>
<dbReference type="InterPro" id="IPR011989">
    <property type="entry name" value="ARM-like"/>
</dbReference>
<feature type="compositionally biased region" description="Polar residues" evidence="1">
    <location>
        <begin position="1134"/>
        <end position="1146"/>
    </location>
</feature>
<dbReference type="GO" id="GO:0000785">
    <property type="term" value="C:chromatin"/>
    <property type="evidence" value="ECO:0007669"/>
    <property type="project" value="TreeGrafter"/>
</dbReference>
<comment type="caution">
    <text evidence="3">The sequence shown here is derived from an EMBL/GenBank/DDBJ whole genome shotgun (WGS) entry which is preliminary data.</text>
</comment>
<dbReference type="PANTHER" id="PTHR11199">
    <property type="entry name" value="STROMAL ANTIGEN"/>
    <property type="match status" value="1"/>
</dbReference>
<dbReference type="OrthoDB" id="498590at2759"/>
<dbReference type="STRING" id="44941.A0A397VDU2"/>
<dbReference type="AlphaFoldDB" id="A0A397VDU2"/>
<feature type="region of interest" description="Disordered" evidence="1">
    <location>
        <begin position="869"/>
        <end position="888"/>
    </location>
</feature>
<dbReference type="InterPro" id="IPR020839">
    <property type="entry name" value="SCD"/>
</dbReference>
<protein>
    <recommendedName>
        <fullName evidence="2">SCD domain-containing protein</fullName>
    </recommendedName>
</protein>
<feature type="region of interest" description="Disordered" evidence="1">
    <location>
        <begin position="1117"/>
        <end position="1209"/>
    </location>
</feature>
<dbReference type="Pfam" id="PF24571">
    <property type="entry name" value="HEAT_SCC3-SA"/>
    <property type="match status" value="1"/>
</dbReference>
<dbReference type="InterPro" id="IPR039662">
    <property type="entry name" value="Cohesin_Scc3/SA"/>
</dbReference>
<dbReference type="InterPro" id="IPR056396">
    <property type="entry name" value="HEAT_SCC3-SA"/>
</dbReference>
<organism evidence="3 4">
    <name type="scientific">Gigaspora rosea</name>
    <dbReference type="NCBI Taxonomy" id="44941"/>
    <lineage>
        <taxon>Eukaryota</taxon>
        <taxon>Fungi</taxon>
        <taxon>Fungi incertae sedis</taxon>
        <taxon>Mucoromycota</taxon>
        <taxon>Glomeromycotina</taxon>
        <taxon>Glomeromycetes</taxon>
        <taxon>Diversisporales</taxon>
        <taxon>Gigasporaceae</taxon>
        <taxon>Gigaspora</taxon>
    </lineage>
</organism>
<name>A0A397VDU2_9GLOM</name>
<evidence type="ECO:0000256" key="1">
    <source>
        <dbReference type="SAM" id="MobiDB-lite"/>
    </source>
</evidence>
<dbReference type="SUPFAM" id="SSF48371">
    <property type="entry name" value="ARM repeat"/>
    <property type="match status" value="1"/>
</dbReference>
<feature type="compositionally biased region" description="Basic and acidic residues" evidence="1">
    <location>
        <begin position="1167"/>
        <end position="1180"/>
    </location>
</feature>
<dbReference type="GO" id="GO:0008278">
    <property type="term" value="C:cohesin complex"/>
    <property type="evidence" value="ECO:0007669"/>
    <property type="project" value="TreeGrafter"/>
</dbReference>
<proteinExistence type="predicted"/>
<keyword evidence="4" id="KW-1185">Reference proteome</keyword>
<feature type="domain" description="SCD" evidence="2">
    <location>
        <begin position="234"/>
        <end position="319"/>
    </location>
</feature>
<accession>A0A397VDU2</accession>
<dbReference type="InterPro" id="IPR013721">
    <property type="entry name" value="STAG"/>
</dbReference>
<dbReference type="InterPro" id="IPR016024">
    <property type="entry name" value="ARM-type_fold"/>
</dbReference>
<evidence type="ECO:0000259" key="2">
    <source>
        <dbReference type="PROSITE" id="PS51425"/>
    </source>
</evidence>
<dbReference type="Pfam" id="PF21581">
    <property type="entry name" value="SCD"/>
    <property type="match status" value="1"/>
</dbReference>
<dbReference type="GO" id="GO:0005634">
    <property type="term" value="C:nucleus"/>
    <property type="evidence" value="ECO:0007669"/>
    <property type="project" value="TreeGrafter"/>
</dbReference>
<dbReference type="PANTHER" id="PTHR11199:SF0">
    <property type="entry name" value="LD34181P-RELATED"/>
    <property type="match status" value="1"/>
</dbReference>
<dbReference type="EMBL" id="QKWP01000407">
    <property type="protein sequence ID" value="RIB20635.1"/>
    <property type="molecule type" value="Genomic_DNA"/>
</dbReference>
<feature type="compositionally biased region" description="Basic and acidic residues" evidence="1">
    <location>
        <begin position="1118"/>
        <end position="1129"/>
    </location>
</feature>
<dbReference type="GO" id="GO:0007062">
    <property type="term" value="P:sister chromatid cohesion"/>
    <property type="evidence" value="ECO:0007669"/>
    <property type="project" value="UniProtKB-ARBA"/>
</dbReference>
<feature type="compositionally biased region" description="Acidic residues" evidence="1">
    <location>
        <begin position="876"/>
        <end position="885"/>
    </location>
</feature>
<evidence type="ECO:0000313" key="3">
    <source>
        <dbReference type="EMBL" id="RIB20635.1"/>
    </source>
</evidence>
<reference evidence="3 4" key="1">
    <citation type="submission" date="2018-06" db="EMBL/GenBank/DDBJ databases">
        <title>Comparative genomics reveals the genomic features of Rhizophagus irregularis, R. cerebriforme, R. diaphanum and Gigaspora rosea, and their symbiotic lifestyle signature.</title>
        <authorList>
            <person name="Morin E."/>
            <person name="San Clemente H."/>
            <person name="Chen E.C.H."/>
            <person name="De La Providencia I."/>
            <person name="Hainaut M."/>
            <person name="Kuo A."/>
            <person name="Kohler A."/>
            <person name="Murat C."/>
            <person name="Tang N."/>
            <person name="Roy S."/>
            <person name="Loubradou J."/>
            <person name="Henrissat B."/>
            <person name="Grigoriev I.V."/>
            <person name="Corradi N."/>
            <person name="Roux C."/>
            <person name="Martin F.M."/>
        </authorList>
    </citation>
    <scope>NUCLEOTIDE SEQUENCE [LARGE SCALE GENOMIC DNA]</scope>
    <source>
        <strain evidence="3 4">DAOM 194757</strain>
    </source>
</reference>
<sequence>MSTNGFSHEIFEESGLSLYEAIFDQGDTLDSVASEWVNMYKEETDNQTKSLLSLINFIIRSCGCSEIIAKEGFEKDDEIPTVLEELQDAFKKELVADYPLISKSREFRKFRRNFLTFFKHLMAHVKHDVLYDGVFFETLQIWVVPMSSSSFRPFRHTATIIALHLYSCLCEIAQEVHDSWTIASRQLTVEKRTKSPRNSKNMDRIIELQSKTQDLDNKKKQLDVYFEELFDSVFVHRYRDVEAIIRAECIKELGIWITMYPSRFLDDTNVRYLGWQLSDKSPIVRLESIKVLEQLYTNETFVNGLRNFTSRFKPRLLEMALREIDINVRIASIQILTTIYNVGMLDTEDCDKLSLLIYCDVTRVRKTIAPFVKETLEDDFIREKVAKVQTFIATNGGTKRKRVNGNGSAMGTVKKEWVSFKCLAEFLVKYAKVIDDVQKGDRIDDQMEEEEEEFEDGILTQSIGDAENSRISLAIQDLWTELDLLHQWQKLADYLSKDHSLINQSRTSKGGGISADTIEECYRLSEQEESVLIQVFVKCLQLILSDNAAKDKKKVENHIDETRDEISRSMVTILPKLLTKYAPDASRIAEVLRITTLMNMDVYSDLRIHKAFEVLVEDIVKLYLKHTNPIVLSHAAVTFQHMKRHKNFASMTETRLGELQEEVIKTFLGECEDKDLLTMDLTSDQVHSLYVALSRLEQLITIVNFVDAAEVCDENNKSVYNCIIRLVRRGLLGNIEEEKIVSSAINFLWYYILWKVASISPNETVVEDISLDVLNDIIVKRDQIVQTLFEVGISYGSQALHNVKSMAFRTFGNMYWLFSSDMFHHSNGTNLSELKLSCQSDLQDRIADFVEEEITNFRESYTEAESKLEQEIRKEEEEEEDASEQDGEKTLKRSINVDMFINPEERTRIMDIIGALLRGVRGGWLNVSHAAVVICNYGTIGCDLDDVIKKLLLEFKERISSGDDAKLFASVCMKSLRKSQFLYVDGKVRTMNATMSLARICGNTLQLRDTSDKSSHKDMDYVVELHRSGIQHICSMINAYQLIDDTEGEECLVKSIQFFKVLTKLFGGITCNDAQKIESILKEEFEKNKIQVVESEKLWESYILYIQKMNTILVKGGARKEQTVSESSKKRTINNKSSILEQTVSETSKKRTVNNKKRRRTSNSRRNTKDHYVNEEKPENDGSDSGGSYQSLSDVRRTRRMGLRPKSFS</sequence>
<dbReference type="Pfam" id="PF08514">
    <property type="entry name" value="STAG"/>
    <property type="match status" value="1"/>
</dbReference>
<feature type="compositionally biased region" description="Basic residues" evidence="1">
    <location>
        <begin position="1150"/>
        <end position="1166"/>
    </location>
</feature>
<gene>
    <name evidence="3" type="ORF">C2G38_2080374</name>
</gene>
<dbReference type="Proteomes" id="UP000266673">
    <property type="component" value="Unassembled WGS sequence"/>
</dbReference>